<keyword evidence="5" id="KW-0168">Coated pit</keyword>
<dbReference type="Gene3D" id="3.30.450.60">
    <property type="match status" value="1"/>
</dbReference>
<dbReference type="Pfam" id="PF00928">
    <property type="entry name" value="Adap_comp_sub"/>
    <property type="match status" value="1"/>
</dbReference>
<dbReference type="AlphaFoldDB" id="A0A9P0FJS4"/>
<evidence type="ECO:0000256" key="6">
    <source>
        <dbReference type="PIRNR" id="PIRNR005992"/>
    </source>
</evidence>
<dbReference type="SUPFAM" id="SSF49447">
    <property type="entry name" value="Second domain of Mu2 adaptin subunit (ap50) of ap2 adaptor"/>
    <property type="match status" value="1"/>
</dbReference>
<dbReference type="PROSITE" id="PS51072">
    <property type="entry name" value="MHD"/>
    <property type="match status" value="1"/>
</dbReference>
<name>A0A9P0FJS4_BRAAE</name>
<accession>A0A9P0FJS4</accession>
<dbReference type="InterPro" id="IPR001392">
    <property type="entry name" value="Clathrin_mu"/>
</dbReference>
<keyword evidence="9" id="KW-1185">Reference proteome</keyword>
<evidence type="ECO:0000259" key="7">
    <source>
        <dbReference type="PROSITE" id="PS51072"/>
    </source>
</evidence>
<evidence type="ECO:0000256" key="4">
    <source>
        <dbReference type="ARBA" id="ARBA00023136"/>
    </source>
</evidence>
<evidence type="ECO:0000313" key="9">
    <source>
        <dbReference type="Proteomes" id="UP001154078"/>
    </source>
</evidence>
<protein>
    <recommendedName>
        <fullName evidence="7">MHD domain-containing protein</fullName>
    </recommendedName>
</protein>
<evidence type="ECO:0000256" key="5">
    <source>
        <dbReference type="ARBA" id="ARBA00023176"/>
    </source>
</evidence>
<dbReference type="InterPro" id="IPR022775">
    <property type="entry name" value="AP_mu_sigma_su"/>
</dbReference>
<keyword evidence="4" id="KW-0472">Membrane</keyword>
<evidence type="ECO:0000256" key="1">
    <source>
        <dbReference type="ARBA" id="ARBA00004277"/>
    </source>
</evidence>
<keyword evidence="3 6" id="KW-0653">Protein transport</keyword>
<evidence type="ECO:0000256" key="2">
    <source>
        <dbReference type="ARBA" id="ARBA00022448"/>
    </source>
</evidence>
<dbReference type="PRINTS" id="PR00314">
    <property type="entry name" value="CLATHRINADPT"/>
</dbReference>
<dbReference type="PIRSF" id="PIRSF005992">
    <property type="entry name" value="Clathrin_mu"/>
    <property type="match status" value="1"/>
</dbReference>
<evidence type="ECO:0000313" key="8">
    <source>
        <dbReference type="EMBL" id="CAH0556643.1"/>
    </source>
</evidence>
<dbReference type="Proteomes" id="UP001154078">
    <property type="component" value="Chromosome 5"/>
</dbReference>
<dbReference type="PROSITE" id="PS00990">
    <property type="entry name" value="CLAT_ADAPTOR_M_1"/>
    <property type="match status" value="1"/>
</dbReference>
<dbReference type="GO" id="GO:0006886">
    <property type="term" value="P:intracellular protein transport"/>
    <property type="evidence" value="ECO:0007669"/>
    <property type="project" value="UniProtKB-UniRule"/>
</dbReference>
<dbReference type="InterPro" id="IPR018240">
    <property type="entry name" value="Clathrin_mu_CS"/>
</dbReference>
<dbReference type="Gene3D" id="2.60.40.1170">
    <property type="entry name" value="Mu homology domain, subdomain B"/>
    <property type="match status" value="2"/>
</dbReference>
<dbReference type="SUPFAM" id="SSF64356">
    <property type="entry name" value="SNARE-like"/>
    <property type="match status" value="1"/>
</dbReference>
<dbReference type="InterPro" id="IPR036168">
    <property type="entry name" value="AP2_Mu_C_sf"/>
</dbReference>
<dbReference type="GO" id="GO:0005905">
    <property type="term" value="C:clathrin-coated pit"/>
    <property type="evidence" value="ECO:0007669"/>
    <property type="project" value="UniProtKB-KW"/>
</dbReference>
<sequence length="416" mass="48092">MSLSSIYILDNKGKILISRDYRGDSKDYIEYFVKLLNESEDQNLHRPVLSSTEASFAYIKKNDLFIVCIIRKNANIALIFAFLRKFLNTMVEYFKELEEESIQDNFVIIHELLDEVVDYGYPQITDSKILQEYITQKGYKLKKKITIPPVVTNCVSWRPEGLKYKRNEVFLDVIESINVLMNANGSLVKAEVNGVVQMKVHLSGMPQLRLGFSDKLILDNSHYGSLEDVKFHHCVQLSRFNNDKTIYFIPPDGDFELMSYRLNPEISPIFLLNSHVEHHAHSRVEYTILLKSQFKKCAIAHNVEVQIPVSNDVDSPSLSCSIGAASYRPENNAILWLIKSMAGGLEYYLKAAFRLSSFVSDEEERKIPIQIKFSIPYFTVSKLHIRYIKIIEKNDTKSLTWVRYTTQNGDYQIRIV</sequence>
<reference evidence="8" key="1">
    <citation type="submission" date="2021-12" db="EMBL/GenBank/DDBJ databases">
        <authorList>
            <person name="King R."/>
        </authorList>
    </citation>
    <scope>NUCLEOTIDE SEQUENCE</scope>
</reference>
<dbReference type="InterPro" id="IPR011012">
    <property type="entry name" value="Longin-like_dom_sf"/>
</dbReference>
<organism evidence="8 9">
    <name type="scientific">Brassicogethes aeneus</name>
    <name type="common">Rape pollen beetle</name>
    <name type="synonym">Meligethes aeneus</name>
    <dbReference type="NCBI Taxonomy" id="1431903"/>
    <lineage>
        <taxon>Eukaryota</taxon>
        <taxon>Metazoa</taxon>
        <taxon>Ecdysozoa</taxon>
        <taxon>Arthropoda</taxon>
        <taxon>Hexapoda</taxon>
        <taxon>Insecta</taxon>
        <taxon>Pterygota</taxon>
        <taxon>Neoptera</taxon>
        <taxon>Endopterygota</taxon>
        <taxon>Coleoptera</taxon>
        <taxon>Polyphaga</taxon>
        <taxon>Cucujiformia</taxon>
        <taxon>Nitidulidae</taxon>
        <taxon>Meligethinae</taxon>
        <taxon>Brassicogethes</taxon>
    </lineage>
</organism>
<proteinExistence type="inferred from homology"/>
<comment type="similarity">
    <text evidence="6">Belongs to the adaptor complexes medium subunit family.</text>
</comment>
<dbReference type="EMBL" id="OV121136">
    <property type="protein sequence ID" value="CAH0556643.1"/>
    <property type="molecule type" value="Genomic_DNA"/>
</dbReference>
<dbReference type="GO" id="GO:0030131">
    <property type="term" value="C:clathrin adaptor complex"/>
    <property type="evidence" value="ECO:0007669"/>
    <property type="project" value="UniProtKB-UniRule"/>
</dbReference>
<dbReference type="CDD" id="cd09250">
    <property type="entry name" value="AP-1_Mu1_Cterm"/>
    <property type="match status" value="1"/>
</dbReference>
<evidence type="ECO:0000256" key="3">
    <source>
        <dbReference type="ARBA" id="ARBA00022927"/>
    </source>
</evidence>
<keyword evidence="2 6" id="KW-0813">Transport</keyword>
<dbReference type="PANTHER" id="PTHR10529">
    <property type="entry name" value="AP COMPLEX SUBUNIT MU"/>
    <property type="match status" value="1"/>
</dbReference>
<feature type="domain" description="MHD" evidence="7">
    <location>
        <begin position="166"/>
        <end position="414"/>
    </location>
</feature>
<dbReference type="Pfam" id="PF01217">
    <property type="entry name" value="Clat_adaptor_s"/>
    <property type="match status" value="1"/>
</dbReference>
<gene>
    <name evidence="8" type="ORF">MELIAE_LOCUS7542</name>
</gene>
<dbReference type="InterPro" id="IPR028565">
    <property type="entry name" value="MHD"/>
</dbReference>
<dbReference type="OrthoDB" id="10259133at2759"/>
<comment type="subcellular location">
    <subcellularLocation>
        <location evidence="1">Membrane</location>
        <location evidence="1">Coated pit</location>
        <topology evidence="1">Peripheral membrane protein</topology>
        <orientation evidence="1">Cytoplasmic side</orientation>
    </subcellularLocation>
</comment>
<dbReference type="PROSITE" id="PS00991">
    <property type="entry name" value="CLAT_ADAPTOR_M_2"/>
    <property type="match status" value="1"/>
</dbReference>
<dbReference type="FunFam" id="3.30.450.60:FF:000002">
    <property type="entry name" value="AP-2 complex subunit mu, putative"/>
    <property type="match status" value="1"/>
</dbReference>
<dbReference type="GO" id="GO:0016192">
    <property type="term" value="P:vesicle-mediated transport"/>
    <property type="evidence" value="ECO:0007669"/>
    <property type="project" value="InterPro"/>
</dbReference>
<dbReference type="InterPro" id="IPR050431">
    <property type="entry name" value="Adaptor_comp_med_subunit"/>
</dbReference>